<organism evidence="2 3">
    <name type="scientific">Gluconobacter thailandicus NBRC 3257</name>
    <dbReference type="NCBI Taxonomy" id="1381097"/>
    <lineage>
        <taxon>Bacteria</taxon>
        <taxon>Pseudomonadati</taxon>
        <taxon>Pseudomonadota</taxon>
        <taxon>Alphaproteobacteria</taxon>
        <taxon>Acetobacterales</taxon>
        <taxon>Acetobacteraceae</taxon>
        <taxon>Gluconobacter</taxon>
    </lineage>
</organism>
<dbReference type="Proteomes" id="UP000018209">
    <property type="component" value="Unassembled WGS sequence"/>
</dbReference>
<evidence type="ECO:0000313" key="2">
    <source>
        <dbReference type="EMBL" id="GAD26431.1"/>
    </source>
</evidence>
<gene>
    <name evidence="2" type="ORF">NBRC3257_1430</name>
</gene>
<dbReference type="InterPro" id="IPR046668">
    <property type="entry name" value="DUF6538"/>
</dbReference>
<evidence type="ECO:0000259" key="1">
    <source>
        <dbReference type="Pfam" id="PF20172"/>
    </source>
</evidence>
<keyword evidence="3" id="KW-1185">Reference proteome</keyword>
<name>A0ABQ0IW63_GLUTH</name>
<comment type="caution">
    <text evidence="2">The sequence shown here is derived from an EMBL/GenBank/DDBJ whole genome shotgun (WGS) entry which is preliminary data.</text>
</comment>
<dbReference type="Pfam" id="PF20172">
    <property type="entry name" value="DUF6538"/>
    <property type="match status" value="1"/>
</dbReference>
<feature type="domain" description="DUF6538" evidence="1">
    <location>
        <begin position="15"/>
        <end position="66"/>
    </location>
</feature>
<protein>
    <recommendedName>
        <fullName evidence="1">DUF6538 domain-containing protein</fullName>
    </recommendedName>
</protein>
<dbReference type="RefSeq" id="WP_007283029.1">
    <property type="nucleotide sequence ID" value="NZ_BASM01000016.1"/>
</dbReference>
<evidence type="ECO:0000313" key="3">
    <source>
        <dbReference type="Proteomes" id="UP000018209"/>
    </source>
</evidence>
<proteinExistence type="predicted"/>
<dbReference type="EMBL" id="BASM01000016">
    <property type="protein sequence ID" value="GAD26431.1"/>
    <property type="molecule type" value="Genomic_DNA"/>
</dbReference>
<sequence length="329" mass="37607">MAKFRNGGSYFRLDKSGYVFRVRVPVSVQGKVGKGEIVRPLKTESGRVARFLAAAIGLHLPELWTMVAGMEHQNEIEFVLQQWFQKELDAAWRMFRGIEDDEGRYLQREFAEMQIESLGEDWRSGRYGRVPDSLLEQIECPPSPESHAYTLLASQAHQALGQIQDAISRWANGQRDYRPDWRPTLDRGVFPPVPLSEAIKVAPLDKSEAADDSVVLKEAVSDYLRAVQRERNPTEKDLRQTKTHLLAFVQFIGADRRVASISRRDAGAYFEAVQKLPPNFQKIKELRLSVTGQWEWNYQGVRDYVGLPGIRWDKIPVGCRVWGLQVLPV</sequence>
<accession>A0ABQ0IW63</accession>
<reference evidence="2 3" key="1">
    <citation type="submission" date="2013-08" db="EMBL/GenBank/DDBJ databases">
        <title>Gluconobacter thailandicus NBRC 3257 whole genome sequence.</title>
        <authorList>
            <person name="Matsutani M."/>
            <person name="Yakushi T."/>
            <person name="Matsushita K."/>
        </authorList>
    </citation>
    <scope>NUCLEOTIDE SEQUENCE [LARGE SCALE GENOMIC DNA]</scope>
    <source>
        <strain evidence="2 3">NBRC 3257</strain>
    </source>
</reference>